<evidence type="ECO:0000313" key="2">
    <source>
        <dbReference type="EMBL" id="KAG6575184.1"/>
    </source>
</evidence>
<accession>A0AAV6M408</accession>
<feature type="non-terminal residue" evidence="2">
    <location>
        <position position="1"/>
    </location>
</feature>
<evidence type="ECO:0000256" key="1">
    <source>
        <dbReference type="SAM" id="MobiDB-lite"/>
    </source>
</evidence>
<feature type="region of interest" description="Disordered" evidence="1">
    <location>
        <begin position="1"/>
        <end position="25"/>
    </location>
</feature>
<comment type="caution">
    <text evidence="2">The sequence shown here is derived from an EMBL/GenBank/DDBJ whole genome shotgun (WGS) entry which is preliminary data.</text>
</comment>
<proteinExistence type="predicted"/>
<dbReference type="Proteomes" id="UP000685013">
    <property type="component" value="Chromosome 17"/>
</dbReference>
<organism evidence="2 3">
    <name type="scientific">Cucurbita argyrosperma subsp. sororia</name>
    <dbReference type="NCBI Taxonomy" id="37648"/>
    <lineage>
        <taxon>Eukaryota</taxon>
        <taxon>Viridiplantae</taxon>
        <taxon>Streptophyta</taxon>
        <taxon>Embryophyta</taxon>
        <taxon>Tracheophyta</taxon>
        <taxon>Spermatophyta</taxon>
        <taxon>Magnoliopsida</taxon>
        <taxon>eudicotyledons</taxon>
        <taxon>Gunneridae</taxon>
        <taxon>Pentapetalae</taxon>
        <taxon>rosids</taxon>
        <taxon>fabids</taxon>
        <taxon>Cucurbitales</taxon>
        <taxon>Cucurbitaceae</taxon>
        <taxon>Cucurbiteae</taxon>
        <taxon>Cucurbita</taxon>
    </lineage>
</organism>
<name>A0AAV6M408_9ROSI</name>
<evidence type="ECO:0000313" key="3">
    <source>
        <dbReference type="Proteomes" id="UP000685013"/>
    </source>
</evidence>
<sequence>MDENSSNRLGKKKPDGQLRSRVEPDPRLVQMHALACSRFDPIACPSLDPSTLQPDSHDYLEVAAQTKTRPMTRRQSRPVHRLEAHMSTRVAACAEPLLVQSLRAA</sequence>
<protein>
    <submittedName>
        <fullName evidence="2">Uncharacterized protein</fullName>
    </submittedName>
</protein>
<dbReference type="EMBL" id="JAGKQH010000017">
    <property type="protein sequence ID" value="KAG6575184.1"/>
    <property type="molecule type" value="Genomic_DNA"/>
</dbReference>
<reference evidence="2 3" key="1">
    <citation type="journal article" date="2021" name="Hortic Res">
        <title>The domestication of Cucurbita argyrosperma as revealed by the genome of its wild relative.</title>
        <authorList>
            <person name="Barrera-Redondo J."/>
            <person name="Sanchez-de la Vega G."/>
            <person name="Aguirre-Liguori J.A."/>
            <person name="Castellanos-Morales G."/>
            <person name="Gutierrez-Guerrero Y.T."/>
            <person name="Aguirre-Dugua X."/>
            <person name="Aguirre-Planter E."/>
            <person name="Tenaillon M.I."/>
            <person name="Lira-Saade R."/>
            <person name="Eguiarte L.E."/>
        </authorList>
    </citation>
    <scope>NUCLEOTIDE SEQUENCE [LARGE SCALE GENOMIC DNA]</scope>
    <source>
        <strain evidence="2">JBR-2021</strain>
    </source>
</reference>
<feature type="compositionally biased region" description="Basic and acidic residues" evidence="1">
    <location>
        <begin position="12"/>
        <end position="25"/>
    </location>
</feature>
<dbReference type="AlphaFoldDB" id="A0AAV6M408"/>
<keyword evidence="3" id="KW-1185">Reference proteome</keyword>
<gene>
    <name evidence="2" type="ORF">SDJN03_25823</name>
</gene>